<dbReference type="SUPFAM" id="SSF53756">
    <property type="entry name" value="UDP-Glycosyltransferase/glycogen phosphorylase"/>
    <property type="match status" value="1"/>
</dbReference>
<protein>
    <submittedName>
        <fullName evidence="2">PIGA-domain-containing protein</fullName>
    </submittedName>
</protein>
<dbReference type="Gene3D" id="3.40.50.2000">
    <property type="entry name" value="Glycogen Phosphorylase B"/>
    <property type="match status" value="2"/>
</dbReference>
<dbReference type="GO" id="GO:0017176">
    <property type="term" value="F:phosphatidylinositol N-acetylglucosaminyltransferase activity"/>
    <property type="evidence" value="ECO:0007669"/>
    <property type="project" value="TreeGrafter"/>
</dbReference>
<dbReference type="PANTHER" id="PTHR45871:SF1">
    <property type="entry name" value="PHOSPHATIDYLINOSITOL N-ACETYLGLUCOSAMINYLTRANSFERASE SUBUNIT A"/>
    <property type="match status" value="1"/>
</dbReference>
<dbReference type="InterPro" id="IPR013234">
    <property type="entry name" value="PIGA_GPI_anchor_biosynthesis"/>
</dbReference>
<dbReference type="GO" id="GO:0000506">
    <property type="term" value="C:glycosylphosphatidylinositol-N-acetylglucosaminyltransferase (GPI-GnT) complex"/>
    <property type="evidence" value="ECO:0007669"/>
    <property type="project" value="TreeGrafter"/>
</dbReference>
<keyword evidence="3" id="KW-1185">Reference proteome</keyword>
<proteinExistence type="predicted"/>
<dbReference type="AlphaFoldDB" id="A0A2H3D3C2"/>
<dbReference type="InParanoid" id="A0A2H3D3C2"/>
<dbReference type="GO" id="GO:0006506">
    <property type="term" value="P:GPI anchor biosynthetic process"/>
    <property type="evidence" value="ECO:0007669"/>
    <property type="project" value="InterPro"/>
</dbReference>
<dbReference type="STRING" id="47427.A0A2H3D3C2"/>
<dbReference type="Pfam" id="PF08288">
    <property type="entry name" value="PIGA"/>
    <property type="match status" value="1"/>
</dbReference>
<gene>
    <name evidence="2" type="ORF">ARMGADRAFT_1089365</name>
</gene>
<evidence type="ECO:0000313" key="3">
    <source>
        <dbReference type="Proteomes" id="UP000217790"/>
    </source>
</evidence>
<organism evidence="2 3">
    <name type="scientific">Armillaria gallica</name>
    <name type="common">Bulbous honey fungus</name>
    <name type="synonym">Armillaria bulbosa</name>
    <dbReference type="NCBI Taxonomy" id="47427"/>
    <lineage>
        <taxon>Eukaryota</taxon>
        <taxon>Fungi</taxon>
        <taxon>Dikarya</taxon>
        <taxon>Basidiomycota</taxon>
        <taxon>Agaricomycotina</taxon>
        <taxon>Agaricomycetes</taxon>
        <taxon>Agaricomycetidae</taxon>
        <taxon>Agaricales</taxon>
        <taxon>Marasmiineae</taxon>
        <taxon>Physalacriaceae</taxon>
        <taxon>Armillaria</taxon>
    </lineage>
</organism>
<dbReference type="PANTHER" id="PTHR45871">
    <property type="entry name" value="N-ACETYLGLUCOSAMINYL-PHOSPHATIDYLINOSITOL BIOSYNTHETIC PROTEIN"/>
    <property type="match status" value="1"/>
</dbReference>
<accession>A0A2H3D3C2</accession>
<reference evidence="3" key="1">
    <citation type="journal article" date="2017" name="Nat. Ecol. Evol.">
        <title>Genome expansion and lineage-specific genetic innovations in the forest pathogenic fungi Armillaria.</title>
        <authorList>
            <person name="Sipos G."/>
            <person name="Prasanna A.N."/>
            <person name="Walter M.C."/>
            <person name="O'Connor E."/>
            <person name="Balint B."/>
            <person name="Krizsan K."/>
            <person name="Kiss B."/>
            <person name="Hess J."/>
            <person name="Varga T."/>
            <person name="Slot J."/>
            <person name="Riley R."/>
            <person name="Boka B."/>
            <person name="Rigling D."/>
            <person name="Barry K."/>
            <person name="Lee J."/>
            <person name="Mihaltcheva S."/>
            <person name="LaButti K."/>
            <person name="Lipzen A."/>
            <person name="Waldron R."/>
            <person name="Moloney N.M."/>
            <person name="Sperisen C."/>
            <person name="Kredics L."/>
            <person name="Vagvoelgyi C."/>
            <person name="Patrignani A."/>
            <person name="Fitzpatrick D."/>
            <person name="Nagy I."/>
            <person name="Doyle S."/>
            <person name="Anderson J.B."/>
            <person name="Grigoriev I.V."/>
            <person name="Gueldener U."/>
            <person name="Muensterkoetter M."/>
            <person name="Nagy L.G."/>
        </authorList>
    </citation>
    <scope>NUCLEOTIDE SEQUENCE [LARGE SCALE GENOMIC DNA]</scope>
    <source>
        <strain evidence="3">Ar21-2</strain>
    </source>
</reference>
<sequence length="488" mass="54310">MEDEPGFRWAPRSLMRSDSRVGHECRAVCTVDGLEAEYCCDRLIQVVSVSTGVSVKLFVKLAPQDQGGPTTQVLNATIEKPVHSYVFNTVLLEKYPETGHAWVKGVLGLPSDSDTVSGLRGYEYQERTMFFRSTERVVRKCIADDSSSAVVVEATLETLGVLVNSWTTTTTINIARNSKTGFHPTTANNPRNNVNKDIGFAMEPIAIAMITDFFHPNVGRAENHVYVLSANLIKRGYKVIVITHSHSHRVGIRWLLPSLKVYYLPFVPIASSATLPNFFTFLPYLRTILIREHIHLIHAHASLSSLGHEGLLPSTWRLNSVHHSLFGFEDAASILTNKLLAGTLRNVDAVICVSHTGRENTVLRGELFDQSGRVQGNSLFGLGRRSLAILCPIVVLSRLAYRKGIDLLITTAPRICSAFANVRFVVGGDGPKLVDLQMREKHNIQDCIELLGTFRPIDVRYVLMRGANDFRVILGLVQFRPGATHHYW</sequence>
<name>A0A2H3D3C2_ARMGA</name>
<evidence type="ECO:0000259" key="1">
    <source>
        <dbReference type="Pfam" id="PF08288"/>
    </source>
</evidence>
<dbReference type="EMBL" id="KZ293706">
    <property type="protein sequence ID" value="PBK83527.1"/>
    <property type="molecule type" value="Genomic_DNA"/>
</dbReference>
<feature type="domain" description="PIGA GPI anchor biosynthesis" evidence="1">
    <location>
        <begin position="244"/>
        <end position="330"/>
    </location>
</feature>
<evidence type="ECO:0000313" key="2">
    <source>
        <dbReference type="EMBL" id="PBK83527.1"/>
    </source>
</evidence>
<dbReference type="OrthoDB" id="734129at2759"/>
<dbReference type="Proteomes" id="UP000217790">
    <property type="component" value="Unassembled WGS sequence"/>
</dbReference>